<name>A0ABD6H7X8_AGRVI</name>
<gene>
    <name evidence="3" type="ORF">BBK91_009125</name>
    <name evidence="2" type="ORF">BBL17_016700</name>
</gene>
<evidence type="ECO:0000313" key="5">
    <source>
        <dbReference type="Proteomes" id="UP000179536"/>
    </source>
</evidence>
<evidence type="ECO:0000313" key="2">
    <source>
        <dbReference type="EMBL" id="MUO43421.1"/>
    </source>
</evidence>
<dbReference type="EMBL" id="MBFE02000011">
    <property type="protein sequence ID" value="MUO43421.1"/>
    <property type="molecule type" value="Genomic_DNA"/>
</dbReference>
<evidence type="ECO:0000256" key="1">
    <source>
        <dbReference type="SAM" id="MobiDB-lite"/>
    </source>
</evidence>
<dbReference type="Proteomes" id="UP000179454">
    <property type="component" value="Unassembled WGS sequence"/>
</dbReference>
<accession>A0ABD6H7X8</accession>
<dbReference type="RefSeq" id="WP_139192352.1">
    <property type="nucleotide sequence ID" value="NZ_MBFA02000004.1"/>
</dbReference>
<dbReference type="AlphaFoldDB" id="A0ABD6H7X8"/>
<evidence type="ECO:0000313" key="4">
    <source>
        <dbReference type="Proteomes" id="UP000179454"/>
    </source>
</evidence>
<reference evidence="4 5" key="1">
    <citation type="submission" date="2019-11" db="EMBL/GenBank/DDBJ databases">
        <title>Whole-genome sequencing of Allorhizobium vitis.</title>
        <authorList>
            <person name="Gan H.M."/>
            <person name="Savka M.A."/>
        </authorList>
    </citation>
    <scope>NUCLEOTIDE SEQUENCE [LARGE SCALE GENOMIC DNA]</scope>
    <source>
        <strain evidence="3 5">RF2/1</strain>
        <strain evidence="2 4">T1/7</strain>
    </source>
</reference>
<protein>
    <submittedName>
        <fullName evidence="3">Uncharacterized protein</fullName>
    </submittedName>
</protein>
<organism evidence="3 5">
    <name type="scientific">Agrobacterium vitis</name>
    <name type="common">Rhizobium vitis</name>
    <dbReference type="NCBI Taxonomy" id="373"/>
    <lineage>
        <taxon>Bacteria</taxon>
        <taxon>Pseudomonadati</taxon>
        <taxon>Pseudomonadota</taxon>
        <taxon>Alphaproteobacteria</taxon>
        <taxon>Hyphomicrobiales</taxon>
        <taxon>Rhizobiaceae</taxon>
        <taxon>Rhizobium/Agrobacterium group</taxon>
        <taxon>Agrobacterium</taxon>
    </lineage>
</organism>
<evidence type="ECO:0000313" key="3">
    <source>
        <dbReference type="EMBL" id="MUP10025.1"/>
    </source>
</evidence>
<dbReference type="Proteomes" id="UP000179536">
    <property type="component" value="Unassembled WGS sequence"/>
</dbReference>
<keyword evidence="4" id="KW-1185">Reference proteome</keyword>
<comment type="caution">
    <text evidence="3">The sequence shown here is derived from an EMBL/GenBank/DDBJ whole genome shotgun (WGS) entry which is preliminary data.</text>
</comment>
<feature type="region of interest" description="Disordered" evidence="1">
    <location>
        <begin position="99"/>
        <end position="118"/>
    </location>
</feature>
<dbReference type="EMBL" id="MBFA02000004">
    <property type="protein sequence ID" value="MUP10025.1"/>
    <property type="molecule type" value="Genomic_DNA"/>
</dbReference>
<sequence length="118" mass="13240">MQPDFPSVSSLIRVSSSSGSYGLLQTHARTGAEWELIFGDRSFQNVKSVSAGPAMGRNAEALGDRRGDKKRVRWERSSRECLRGYWRVLSLSKSPFGRVPDVTAEQQTDSFQDPMRVM</sequence>
<proteinExistence type="predicted"/>